<evidence type="ECO:0000256" key="6">
    <source>
        <dbReference type="ARBA" id="ARBA00022989"/>
    </source>
</evidence>
<dbReference type="PROSITE" id="PS50835">
    <property type="entry name" value="IG_LIKE"/>
    <property type="match status" value="1"/>
</dbReference>
<feature type="region of interest" description="Disordered" evidence="11">
    <location>
        <begin position="371"/>
        <end position="549"/>
    </location>
</feature>
<feature type="chain" id="PRO_5043920689" description="Ig-like domain-containing protein" evidence="13">
    <location>
        <begin position="21"/>
        <end position="549"/>
    </location>
</feature>
<evidence type="ECO:0000256" key="9">
    <source>
        <dbReference type="ARBA" id="ARBA00023319"/>
    </source>
</evidence>
<keyword evidence="3" id="KW-0796">Tight junction</keyword>
<dbReference type="AlphaFoldDB" id="A0AAV2K0Y1"/>
<proteinExistence type="inferred from homology"/>
<evidence type="ECO:0000256" key="11">
    <source>
        <dbReference type="SAM" id="MobiDB-lite"/>
    </source>
</evidence>
<evidence type="ECO:0000256" key="2">
    <source>
        <dbReference type="ARBA" id="ARBA00009491"/>
    </source>
</evidence>
<dbReference type="Gene3D" id="2.60.40.10">
    <property type="entry name" value="Immunoglobulins"/>
    <property type="match status" value="1"/>
</dbReference>
<evidence type="ECO:0000256" key="12">
    <source>
        <dbReference type="SAM" id="Phobius"/>
    </source>
</evidence>
<gene>
    <name evidence="15" type="ORF">KC01_LOCUS12766</name>
</gene>
<keyword evidence="8" id="KW-1015">Disulfide bond</keyword>
<dbReference type="EMBL" id="OZ035837">
    <property type="protein sequence ID" value="CAL1582086.1"/>
    <property type="molecule type" value="Genomic_DNA"/>
</dbReference>
<feature type="compositionally biased region" description="Low complexity" evidence="11">
    <location>
        <begin position="402"/>
        <end position="412"/>
    </location>
</feature>
<evidence type="ECO:0000256" key="1">
    <source>
        <dbReference type="ARBA" id="ARBA00004435"/>
    </source>
</evidence>
<evidence type="ECO:0000256" key="5">
    <source>
        <dbReference type="ARBA" id="ARBA00022949"/>
    </source>
</evidence>
<dbReference type="GO" id="GO:0005886">
    <property type="term" value="C:plasma membrane"/>
    <property type="evidence" value="ECO:0007669"/>
    <property type="project" value="TreeGrafter"/>
</dbReference>
<keyword evidence="16" id="KW-1185">Reference proteome</keyword>
<evidence type="ECO:0000313" key="16">
    <source>
        <dbReference type="Proteomes" id="UP001497482"/>
    </source>
</evidence>
<feature type="signal peptide" evidence="13">
    <location>
        <begin position="1"/>
        <end position="20"/>
    </location>
</feature>
<comment type="similarity">
    <text evidence="2">Belongs to the immunoglobulin superfamily. LISCH7 family.</text>
</comment>
<name>A0AAV2K0Y1_KNICA</name>
<dbReference type="InterPro" id="IPR008664">
    <property type="entry name" value="LISCH7"/>
</dbReference>
<feature type="compositionally biased region" description="Basic and acidic residues" evidence="11">
    <location>
        <begin position="531"/>
        <end position="541"/>
    </location>
</feature>
<evidence type="ECO:0000256" key="13">
    <source>
        <dbReference type="SAM" id="SignalP"/>
    </source>
</evidence>
<dbReference type="InterPro" id="IPR036179">
    <property type="entry name" value="Ig-like_dom_sf"/>
</dbReference>
<dbReference type="SUPFAM" id="SSF48726">
    <property type="entry name" value="Immunoglobulin"/>
    <property type="match status" value="1"/>
</dbReference>
<feature type="compositionally biased region" description="Pro residues" evidence="11">
    <location>
        <begin position="330"/>
        <end position="354"/>
    </location>
</feature>
<keyword evidence="7 12" id="KW-0472">Membrane</keyword>
<evidence type="ECO:0000256" key="7">
    <source>
        <dbReference type="ARBA" id="ARBA00023136"/>
    </source>
</evidence>
<organism evidence="15 16">
    <name type="scientific">Knipowitschia caucasica</name>
    <name type="common">Caucasian dwarf goby</name>
    <name type="synonym">Pomatoschistus caucasicus</name>
    <dbReference type="NCBI Taxonomy" id="637954"/>
    <lineage>
        <taxon>Eukaryota</taxon>
        <taxon>Metazoa</taxon>
        <taxon>Chordata</taxon>
        <taxon>Craniata</taxon>
        <taxon>Vertebrata</taxon>
        <taxon>Euteleostomi</taxon>
        <taxon>Actinopterygii</taxon>
        <taxon>Neopterygii</taxon>
        <taxon>Teleostei</taxon>
        <taxon>Neoteleostei</taxon>
        <taxon>Acanthomorphata</taxon>
        <taxon>Gobiaria</taxon>
        <taxon>Gobiiformes</taxon>
        <taxon>Gobioidei</taxon>
        <taxon>Gobiidae</taxon>
        <taxon>Gobiinae</taxon>
        <taxon>Knipowitschia</taxon>
    </lineage>
</organism>
<reference evidence="15 16" key="1">
    <citation type="submission" date="2024-04" db="EMBL/GenBank/DDBJ databases">
        <authorList>
            <person name="Waldvogel A.-M."/>
            <person name="Schoenle A."/>
        </authorList>
    </citation>
    <scope>NUCLEOTIDE SEQUENCE [LARGE SCALE GENOMIC DNA]</scope>
</reference>
<dbReference type="InterPro" id="IPR051874">
    <property type="entry name" value="Ig-like_domain-LISCH7"/>
</dbReference>
<feature type="transmembrane region" description="Helical" evidence="12">
    <location>
        <begin position="162"/>
        <end position="184"/>
    </location>
</feature>
<feature type="region of interest" description="Disordered" evidence="11">
    <location>
        <begin position="323"/>
        <end position="357"/>
    </location>
</feature>
<comment type="subcellular location">
    <subcellularLocation>
        <location evidence="1">Cell junction</location>
        <location evidence="1">Tight junction</location>
    </subcellularLocation>
    <subcellularLocation>
        <location evidence="10">Endomembrane system</location>
        <topology evidence="10">Single-pass type I membrane protein</topology>
    </subcellularLocation>
</comment>
<dbReference type="PANTHER" id="PTHR15923">
    <property type="entry name" value="TRANSMEMBRANE AND IMMUNOGLOBULIN DOMAIN-CONTAINING PROTEIN"/>
    <property type="match status" value="1"/>
</dbReference>
<feature type="compositionally biased region" description="Basic residues" evidence="11">
    <location>
        <begin position="476"/>
        <end position="491"/>
    </location>
</feature>
<evidence type="ECO:0000256" key="4">
    <source>
        <dbReference type="ARBA" id="ARBA00022692"/>
    </source>
</evidence>
<dbReference type="PANTHER" id="PTHR15923:SF6">
    <property type="entry name" value="IMMUNOGLOBULIN-LIKE DOMAIN CONTAINING RECEPTOR 1B PRECURSOR"/>
    <property type="match status" value="1"/>
</dbReference>
<protein>
    <recommendedName>
        <fullName evidence="14">Ig-like domain-containing protein</fullName>
    </recommendedName>
</protein>
<keyword evidence="4 12" id="KW-0812">Transmembrane</keyword>
<evidence type="ECO:0000256" key="3">
    <source>
        <dbReference type="ARBA" id="ARBA00022427"/>
    </source>
</evidence>
<dbReference type="Proteomes" id="UP001497482">
    <property type="component" value="Chromosome 15"/>
</dbReference>
<dbReference type="GO" id="GO:0012505">
    <property type="term" value="C:endomembrane system"/>
    <property type="evidence" value="ECO:0007669"/>
    <property type="project" value="UniProtKB-SubCell"/>
</dbReference>
<evidence type="ECO:0000256" key="8">
    <source>
        <dbReference type="ARBA" id="ARBA00023157"/>
    </source>
</evidence>
<evidence type="ECO:0000313" key="15">
    <source>
        <dbReference type="EMBL" id="CAL1582086.1"/>
    </source>
</evidence>
<dbReference type="InterPro" id="IPR007110">
    <property type="entry name" value="Ig-like_dom"/>
</dbReference>
<keyword evidence="9" id="KW-0393">Immunoglobulin domain</keyword>
<sequence length="549" mass="61873">MGNLMLLVLLLLHLPTDVWSIQVIVPETERHTTLFASVILRCDYSTSANPQDVLVSWKFKSFCKDPVLEYYSTAYQAAIQLGQDPSNDCPDRHRTVRTVIQKRGLNEPMLGADYRERKITIQNKADLVITEVMWWDNGVYYCTIDAPGDTSGDSDREVKLIVYHWLTVLLIIIGALLLIILFCVCCCQCCPQKCCCYVRCPCCPQTCCCPEKVVMQHRMIRDAQKAMVPWMNGQPIYAPISSNASAQGVPILYSGSYSDYPQKPNLAMAPMQFSPMGFPNHGPPPLVNGSLQGSVQETSQVLDYLENQVRGLDMSPLPQVMAPLQSHPLQHPPPPLQSRPPPGPPPVPYTPGPPSMLSALDEMGVRGTERRVITLPPIIQRNPSFSSPRGGAERGLPGPKLSSQSSGSTNRSGVRGYRDTSPPRRGILRDYNEDTAWDNRQNRAPHRRNESGSSRSHGSRPHTRSRDDLMEELQSRPRRRERSYSPQRHKSSWSSDEDYSSRRKKRGKEKDWPEQPPSYFSIEMQPGHSRRNYDRLSDRSSRSSTSVVI</sequence>
<keyword evidence="6 12" id="KW-1133">Transmembrane helix</keyword>
<dbReference type="InterPro" id="IPR013783">
    <property type="entry name" value="Ig-like_fold"/>
</dbReference>
<accession>A0AAV2K0Y1</accession>
<dbReference type="GO" id="GO:0005923">
    <property type="term" value="C:bicellular tight junction"/>
    <property type="evidence" value="ECO:0007669"/>
    <property type="project" value="UniProtKB-SubCell"/>
</dbReference>
<feature type="domain" description="Ig-like" evidence="14">
    <location>
        <begin position="15"/>
        <end position="159"/>
    </location>
</feature>
<evidence type="ECO:0000259" key="14">
    <source>
        <dbReference type="PROSITE" id="PS50835"/>
    </source>
</evidence>
<feature type="compositionally biased region" description="Basic and acidic residues" evidence="11">
    <location>
        <begin position="416"/>
        <end position="432"/>
    </location>
</feature>
<evidence type="ECO:0000256" key="10">
    <source>
        <dbReference type="ARBA" id="ARBA00046288"/>
    </source>
</evidence>
<dbReference type="GO" id="GO:0070506">
    <property type="term" value="F:high-density lipoprotein particle receptor activity"/>
    <property type="evidence" value="ECO:0007669"/>
    <property type="project" value="TreeGrafter"/>
</dbReference>
<dbReference type="Pfam" id="PF05624">
    <property type="entry name" value="LSR"/>
    <property type="match status" value="1"/>
</dbReference>
<keyword evidence="13" id="KW-0732">Signal</keyword>
<keyword evidence="5" id="KW-0965">Cell junction</keyword>